<protein>
    <submittedName>
        <fullName evidence="3">SAM-dependent MidA family methyltransferase</fullName>
    </submittedName>
</protein>
<dbReference type="InterPro" id="IPR029063">
    <property type="entry name" value="SAM-dependent_MTases_sf"/>
</dbReference>
<evidence type="ECO:0000313" key="4">
    <source>
        <dbReference type="Proteomes" id="UP000294813"/>
    </source>
</evidence>
<dbReference type="Proteomes" id="UP000294813">
    <property type="component" value="Unassembled WGS sequence"/>
</dbReference>
<evidence type="ECO:0000256" key="1">
    <source>
        <dbReference type="ARBA" id="ARBA00022603"/>
    </source>
</evidence>
<dbReference type="GO" id="GO:0035243">
    <property type="term" value="F:protein-arginine omega-N symmetric methyltransferase activity"/>
    <property type="evidence" value="ECO:0007669"/>
    <property type="project" value="TreeGrafter"/>
</dbReference>
<dbReference type="EMBL" id="SLXT01000005">
    <property type="protein sequence ID" value="TCP67252.1"/>
    <property type="molecule type" value="Genomic_DNA"/>
</dbReference>
<dbReference type="AlphaFoldDB" id="A0A4R2RSK5"/>
<name>A0A4R2RSK5_9FIRM</name>
<keyword evidence="4" id="KW-1185">Reference proteome</keyword>
<sequence>MDQSPLTAIVAAQIRENGALPFHDFMEQALYHPQYGYYTTSTNPIGLQGDFFTSPEVGPVFGELLARQIHDFWQQAGQPPVFHVIECGPGRGSLAASLLMGIDAFPQLAQAVIYHLIEISPRLRQVQQSTLASVSNFRAYESAQTAIGGTYGWSTLEELPGRLTGCVLTNEFFDALPCHRLILHEGQLAELYVTDQESPPGFAWQRGPLSRPDLADWYQKHLVAQHVQLEEGQIAEIHPAMEDYLHAFDRILAQGFILTIDYGHPATLLYGASHYQGTLMCYHRHRADSDPLTSLGQKDITAHIDFTALQTLGHALGWQNLGLTNQMWLLINLLEPADMAVKPDMNLDDFNRHQTLKKIIAPGGMGETFRVLIQSKGLAPAQLKGLTIMPR</sequence>
<dbReference type="RefSeq" id="WP_243116789.1">
    <property type="nucleotide sequence ID" value="NZ_JAOQNU010000005.1"/>
</dbReference>
<dbReference type="PANTHER" id="PTHR12049:SF7">
    <property type="entry name" value="PROTEIN ARGININE METHYLTRANSFERASE NDUFAF7, MITOCHONDRIAL"/>
    <property type="match status" value="1"/>
</dbReference>
<keyword evidence="1 3" id="KW-0489">Methyltransferase</keyword>
<comment type="caution">
    <text evidence="3">The sequence shown here is derived from an EMBL/GenBank/DDBJ whole genome shotgun (WGS) entry which is preliminary data.</text>
</comment>
<gene>
    <name evidence="3" type="ORF">EDD73_105150</name>
</gene>
<dbReference type="Gene3D" id="3.40.50.12710">
    <property type="match status" value="1"/>
</dbReference>
<dbReference type="GO" id="GO:0032259">
    <property type="term" value="P:methylation"/>
    <property type="evidence" value="ECO:0007669"/>
    <property type="project" value="UniProtKB-KW"/>
</dbReference>
<keyword evidence="2 3" id="KW-0808">Transferase</keyword>
<dbReference type="InterPro" id="IPR003788">
    <property type="entry name" value="NDUFAF7"/>
</dbReference>
<proteinExistence type="predicted"/>
<accession>A0A4R2RSK5</accession>
<dbReference type="PANTHER" id="PTHR12049">
    <property type="entry name" value="PROTEIN ARGININE METHYLTRANSFERASE NDUFAF7, MITOCHONDRIAL"/>
    <property type="match status" value="1"/>
</dbReference>
<organism evidence="3 4">
    <name type="scientific">Heliophilum fasciatum</name>
    <dbReference type="NCBI Taxonomy" id="35700"/>
    <lineage>
        <taxon>Bacteria</taxon>
        <taxon>Bacillati</taxon>
        <taxon>Bacillota</taxon>
        <taxon>Clostridia</taxon>
        <taxon>Eubacteriales</taxon>
        <taxon>Heliobacteriaceae</taxon>
        <taxon>Heliophilum</taxon>
    </lineage>
</organism>
<evidence type="ECO:0000313" key="3">
    <source>
        <dbReference type="EMBL" id="TCP67252.1"/>
    </source>
</evidence>
<dbReference type="Pfam" id="PF02636">
    <property type="entry name" value="Methyltransf_28"/>
    <property type="match status" value="1"/>
</dbReference>
<dbReference type="SUPFAM" id="SSF53335">
    <property type="entry name" value="S-adenosyl-L-methionine-dependent methyltransferases"/>
    <property type="match status" value="1"/>
</dbReference>
<reference evidence="3 4" key="1">
    <citation type="submission" date="2019-03" db="EMBL/GenBank/DDBJ databases">
        <title>Genomic Encyclopedia of Type Strains, Phase IV (KMG-IV): sequencing the most valuable type-strain genomes for metagenomic binning, comparative biology and taxonomic classification.</title>
        <authorList>
            <person name="Goeker M."/>
        </authorList>
    </citation>
    <scope>NUCLEOTIDE SEQUENCE [LARGE SCALE GENOMIC DNA]</scope>
    <source>
        <strain evidence="3 4">DSM 11170</strain>
    </source>
</reference>
<evidence type="ECO:0000256" key="2">
    <source>
        <dbReference type="ARBA" id="ARBA00022679"/>
    </source>
</evidence>
<dbReference type="InterPro" id="IPR038375">
    <property type="entry name" value="NDUFAF7_sf"/>
</dbReference>